<dbReference type="SUPFAM" id="SSF55781">
    <property type="entry name" value="GAF domain-like"/>
    <property type="match status" value="1"/>
</dbReference>
<protein>
    <submittedName>
        <fullName evidence="6">IclR family transcriptional regulator</fullName>
    </submittedName>
</protein>
<dbReference type="Pfam" id="PF01614">
    <property type="entry name" value="IclR_C"/>
    <property type="match status" value="1"/>
</dbReference>
<dbReference type="RefSeq" id="WP_169399688.1">
    <property type="nucleotide sequence ID" value="NZ_BAAAJH010000002.1"/>
</dbReference>
<dbReference type="InterPro" id="IPR029016">
    <property type="entry name" value="GAF-like_dom_sf"/>
</dbReference>
<keyword evidence="7" id="KW-1185">Reference proteome</keyword>
<evidence type="ECO:0000256" key="3">
    <source>
        <dbReference type="ARBA" id="ARBA00023163"/>
    </source>
</evidence>
<organism evidence="6 7">
    <name type="scientific">Pseudonocardia xinjiangensis</name>
    <dbReference type="NCBI Taxonomy" id="75289"/>
    <lineage>
        <taxon>Bacteria</taxon>
        <taxon>Bacillati</taxon>
        <taxon>Actinomycetota</taxon>
        <taxon>Actinomycetes</taxon>
        <taxon>Pseudonocardiales</taxon>
        <taxon>Pseudonocardiaceae</taxon>
        <taxon>Pseudonocardia</taxon>
    </lineage>
</organism>
<name>A0ABX1RMN5_9PSEU</name>
<keyword evidence="2" id="KW-0238">DNA-binding</keyword>
<evidence type="ECO:0000313" key="7">
    <source>
        <dbReference type="Proteomes" id="UP001296706"/>
    </source>
</evidence>
<sequence length="263" mass="27536">MPPGPSSADRVLELLALLHARGRLRVRDAALALDVAPSTAHRLLTTLVRHGFARRDVRHEYFPGAPATPAGGEPADVAVVARPHLEALAAEVGETVHLMVLEGASARFVAVVEGGPARRVAPRVGLLMPAHLTSGGKALLAELTAEELRELYPRGLPLTPDAAGPAAGVLRRELAAIRRRGYARNVEETERGVSAVGACVREGRHRAVAAIVIAAPSSRARGRSLDRLSGPLLVTAAAVTAQLATRGRRHAAGSGTKGFRSTE</sequence>
<feature type="domain" description="HTH iclR-type" evidence="4">
    <location>
        <begin position="5"/>
        <end position="65"/>
    </location>
</feature>
<dbReference type="Pfam" id="PF09339">
    <property type="entry name" value="HTH_IclR"/>
    <property type="match status" value="1"/>
</dbReference>
<reference evidence="6 7" key="1">
    <citation type="submission" date="2020-04" db="EMBL/GenBank/DDBJ databases">
        <authorList>
            <person name="Klaysubun C."/>
            <person name="Duangmal K."/>
            <person name="Lipun K."/>
        </authorList>
    </citation>
    <scope>NUCLEOTIDE SEQUENCE [LARGE SCALE GENOMIC DNA]</scope>
    <source>
        <strain evidence="6 7">JCM 11839</strain>
    </source>
</reference>
<gene>
    <name evidence="6" type="ORF">HF577_31790</name>
</gene>
<keyword evidence="1" id="KW-0805">Transcription regulation</keyword>
<keyword evidence="3" id="KW-0804">Transcription</keyword>
<dbReference type="EMBL" id="JAAXKY010000162">
    <property type="protein sequence ID" value="NMH81657.1"/>
    <property type="molecule type" value="Genomic_DNA"/>
</dbReference>
<accession>A0ABX1RMN5</accession>
<evidence type="ECO:0000256" key="1">
    <source>
        <dbReference type="ARBA" id="ARBA00023015"/>
    </source>
</evidence>
<dbReference type="InterPro" id="IPR036390">
    <property type="entry name" value="WH_DNA-bd_sf"/>
</dbReference>
<dbReference type="InterPro" id="IPR050707">
    <property type="entry name" value="HTH_MetabolicPath_Reg"/>
</dbReference>
<dbReference type="PROSITE" id="PS51077">
    <property type="entry name" value="HTH_ICLR"/>
    <property type="match status" value="1"/>
</dbReference>
<dbReference type="Gene3D" id="3.30.450.40">
    <property type="match status" value="1"/>
</dbReference>
<evidence type="ECO:0000259" key="5">
    <source>
        <dbReference type="PROSITE" id="PS51078"/>
    </source>
</evidence>
<proteinExistence type="predicted"/>
<dbReference type="SUPFAM" id="SSF46785">
    <property type="entry name" value="Winged helix' DNA-binding domain"/>
    <property type="match status" value="1"/>
</dbReference>
<dbReference type="InterPro" id="IPR036388">
    <property type="entry name" value="WH-like_DNA-bd_sf"/>
</dbReference>
<dbReference type="Proteomes" id="UP001296706">
    <property type="component" value="Unassembled WGS sequence"/>
</dbReference>
<feature type="domain" description="IclR-ED" evidence="5">
    <location>
        <begin position="46"/>
        <end position="245"/>
    </location>
</feature>
<dbReference type="InterPro" id="IPR005471">
    <property type="entry name" value="Tscrpt_reg_IclR_N"/>
</dbReference>
<dbReference type="Gene3D" id="1.10.10.10">
    <property type="entry name" value="Winged helix-like DNA-binding domain superfamily/Winged helix DNA-binding domain"/>
    <property type="match status" value="1"/>
</dbReference>
<comment type="caution">
    <text evidence="6">The sequence shown here is derived from an EMBL/GenBank/DDBJ whole genome shotgun (WGS) entry which is preliminary data.</text>
</comment>
<dbReference type="PANTHER" id="PTHR30136:SF35">
    <property type="entry name" value="HTH-TYPE TRANSCRIPTIONAL REGULATOR RV1719"/>
    <property type="match status" value="1"/>
</dbReference>
<evidence type="ECO:0000256" key="2">
    <source>
        <dbReference type="ARBA" id="ARBA00023125"/>
    </source>
</evidence>
<dbReference type="PROSITE" id="PS51078">
    <property type="entry name" value="ICLR_ED"/>
    <property type="match status" value="1"/>
</dbReference>
<evidence type="ECO:0000259" key="4">
    <source>
        <dbReference type="PROSITE" id="PS51077"/>
    </source>
</evidence>
<dbReference type="SMART" id="SM00346">
    <property type="entry name" value="HTH_ICLR"/>
    <property type="match status" value="1"/>
</dbReference>
<dbReference type="InterPro" id="IPR014757">
    <property type="entry name" value="Tscrpt_reg_IclR_C"/>
</dbReference>
<evidence type="ECO:0000313" key="6">
    <source>
        <dbReference type="EMBL" id="NMH81657.1"/>
    </source>
</evidence>
<dbReference type="PANTHER" id="PTHR30136">
    <property type="entry name" value="HELIX-TURN-HELIX TRANSCRIPTIONAL REGULATOR, ICLR FAMILY"/>
    <property type="match status" value="1"/>
</dbReference>